<evidence type="ECO:0000313" key="1">
    <source>
        <dbReference type="EMBL" id="SPD14335.1"/>
    </source>
</evidence>
<protein>
    <recommendedName>
        <fullName evidence="3">Reverse transcriptase zinc-binding domain-containing protein</fullName>
    </recommendedName>
</protein>
<dbReference type="EMBL" id="OIVN01003912">
    <property type="protein sequence ID" value="SPD14335.1"/>
    <property type="molecule type" value="Genomic_DNA"/>
</dbReference>
<gene>
    <name evidence="1" type="ORF">FSB_LOCUS42217</name>
    <name evidence="2" type="ORF">FSB_LOCUS55943</name>
</gene>
<name>A0A2N9IVI0_FAGSY</name>
<sequence length="102" mass="11859">MKWEAFWKKIVDVKYGSLWGGWCADVVNPYGVSLWKSIRWEWARFSQYRSFGVGDGVKVKFWNDLWCDDMPLKVAYPKLFSIARDREASVAALMSFGNGTLH</sequence>
<evidence type="ECO:0000313" key="2">
    <source>
        <dbReference type="EMBL" id="SPD28061.1"/>
    </source>
</evidence>
<dbReference type="PANTHER" id="PTHR36617">
    <property type="entry name" value="PROTEIN, PUTATIVE-RELATED"/>
    <property type="match status" value="1"/>
</dbReference>
<evidence type="ECO:0008006" key="3">
    <source>
        <dbReference type="Google" id="ProtNLM"/>
    </source>
</evidence>
<accession>A0A2N9IVI0</accession>
<dbReference type="EMBL" id="OIVN01006218">
    <property type="protein sequence ID" value="SPD28061.1"/>
    <property type="molecule type" value="Genomic_DNA"/>
</dbReference>
<dbReference type="PANTHER" id="PTHR36617:SF16">
    <property type="entry name" value="OS04G0516500 PROTEIN"/>
    <property type="match status" value="1"/>
</dbReference>
<proteinExistence type="predicted"/>
<reference evidence="2" key="1">
    <citation type="submission" date="2018-02" db="EMBL/GenBank/DDBJ databases">
        <authorList>
            <person name="Cohen D.B."/>
            <person name="Kent A.D."/>
        </authorList>
    </citation>
    <scope>NUCLEOTIDE SEQUENCE</scope>
</reference>
<organism evidence="2">
    <name type="scientific">Fagus sylvatica</name>
    <name type="common">Beechnut</name>
    <dbReference type="NCBI Taxonomy" id="28930"/>
    <lineage>
        <taxon>Eukaryota</taxon>
        <taxon>Viridiplantae</taxon>
        <taxon>Streptophyta</taxon>
        <taxon>Embryophyta</taxon>
        <taxon>Tracheophyta</taxon>
        <taxon>Spermatophyta</taxon>
        <taxon>Magnoliopsida</taxon>
        <taxon>eudicotyledons</taxon>
        <taxon>Gunneridae</taxon>
        <taxon>Pentapetalae</taxon>
        <taxon>rosids</taxon>
        <taxon>fabids</taxon>
        <taxon>Fagales</taxon>
        <taxon>Fagaceae</taxon>
        <taxon>Fagus</taxon>
    </lineage>
</organism>
<dbReference type="AlphaFoldDB" id="A0A2N9IVI0"/>